<organism evidence="2 3">
    <name type="scientific">Trypanosoma congolense (strain IL3000)</name>
    <dbReference type="NCBI Taxonomy" id="1068625"/>
    <lineage>
        <taxon>Eukaryota</taxon>
        <taxon>Discoba</taxon>
        <taxon>Euglenozoa</taxon>
        <taxon>Kinetoplastea</taxon>
        <taxon>Metakinetoplastina</taxon>
        <taxon>Trypanosomatida</taxon>
        <taxon>Trypanosomatidae</taxon>
        <taxon>Trypanosoma</taxon>
        <taxon>Nannomonas</taxon>
    </lineage>
</organism>
<feature type="transmembrane region" description="Helical" evidence="1">
    <location>
        <begin position="6"/>
        <end position="28"/>
    </location>
</feature>
<dbReference type="AlphaFoldDB" id="F9W5B6"/>
<keyword evidence="1" id="KW-1133">Transmembrane helix</keyword>
<reference evidence="2 3" key="2">
    <citation type="journal article" date="2012" name="Proc. Natl. Acad. Sci. U.S.A.">
        <title>Antigenic diversity is generated by distinct evolutionary mechanisms in African trypanosome species.</title>
        <authorList>
            <person name="Jackson A.P."/>
            <person name="Berry A."/>
            <person name="Aslett M."/>
            <person name="Allison H.C."/>
            <person name="Burton P."/>
            <person name="Vavrova-Anderson J."/>
            <person name="Brown R."/>
            <person name="Browne H."/>
            <person name="Corton N."/>
            <person name="Hauser H."/>
            <person name="Gamble J."/>
            <person name="Gilderthorp R."/>
            <person name="Marcello L."/>
            <person name="McQuillan J."/>
            <person name="Otto T.D."/>
            <person name="Quail M.A."/>
            <person name="Sanders M.J."/>
            <person name="van Tonder A."/>
            <person name="Ginger M.L."/>
            <person name="Field M.C."/>
            <person name="Barry J.D."/>
            <person name="Hertz-Fowler C."/>
            <person name="Berriman M."/>
        </authorList>
    </citation>
    <scope>NUCLEOTIDE SEQUENCE [LARGE SCALE GENOMIC DNA]</scope>
    <source>
        <strain evidence="2 3">IL3000</strain>
    </source>
</reference>
<keyword evidence="1" id="KW-0472">Membrane</keyword>
<gene>
    <name evidence="2" type="ORF">TCIL3000_0_32500</name>
</gene>
<keyword evidence="1" id="KW-0812">Transmembrane</keyword>
<sequence>MYLFIFVYILVILYHCLFARYPLVYFFFYYRCDTVQHAAEHYPSLFPEANYCLVKGYVACCSSNSTVMTAAVLFIYLSIVVVLCCVVIICMFILLIVIILHAFIHVHVKYNAIVSPT</sequence>
<protein>
    <submittedName>
        <fullName evidence="2">Uncharacterized protein</fullName>
    </submittedName>
</protein>
<proteinExistence type="predicted"/>
<feature type="transmembrane region" description="Helical" evidence="1">
    <location>
        <begin position="73"/>
        <end position="104"/>
    </location>
</feature>
<accession>F9W5B6</accession>
<name>F9W5B6_TRYCI</name>
<evidence type="ECO:0000256" key="1">
    <source>
        <dbReference type="SAM" id="Phobius"/>
    </source>
</evidence>
<dbReference type="EMBL" id="CAEQ01000690">
    <property type="protein sequence ID" value="CCD12365.1"/>
    <property type="molecule type" value="Genomic_DNA"/>
</dbReference>
<comment type="caution">
    <text evidence="2">The sequence shown here is derived from an EMBL/GenBank/DDBJ whole genome shotgun (WGS) entry which is preliminary data.</text>
</comment>
<reference evidence="3" key="1">
    <citation type="submission" date="2011-07" db="EMBL/GenBank/DDBJ databases">
        <title>Divergent evolution of antigenic variation in African trypanosomes.</title>
        <authorList>
            <person name="Jackson A.P."/>
            <person name="Berry A."/>
            <person name="Allison H.C."/>
            <person name="Burton P."/>
            <person name="Anderson J."/>
            <person name="Aslett M."/>
            <person name="Brown R."/>
            <person name="Corton N."/>
            <person name="Harris D."/>
            <person name="Hauser H."/>
            <person name="Gamble J."/>
            <person name="Gilderthorp R."/>
            <person name="McQuillan J."/>
            <person name="Quail M.A."/>
            <person name="Sanders M."/>
            <person name="Van Tonder A."/>
            <person name="Ginger M.L."/>
            <person name="Donelson J.E."/>
            <person name="Field M.C."/>
            <person name="Barry J.D."/>
            <person name="Berriman M."/>
            <person name="Hertz-Fowler C."/>
        </authorList>
    </citation>
    <scope>NUCLEOTIDE SEQUENCE [LARGE SCALE GENOMIC DNA]</scope>
    <source>
        <strain evidence="3">IL3000</strain>
    </source>
</reference>
<evidence type="ECO:0000313" key="3">
    <source>
        <dbReference type="Proteomes" id="UP000000702"/>
    </source>
</evidence>
<evidence type="ECO:0000313" key="2">
    <source>
        <dbReference type="EMBL" id="CCD12365.1"/>
    </source>
</evidence>
<keyword evidence="3" id="KW-1185">Reference proteome</keyword>
<dbReference type="Proteomes" id="UP000000702">
    <property type="component" value="Unassembled WGS sequence"/>
</dbReference>